<evidence type="ECO:0000313" key="2">
    <source>
        <dbReference type="Proteomes" id="UP000026962"/>
    </source>
</evidence>
<dbReference type="AlphaFoldDB" id="A0A0E0MPN0"/>
<evidence type="ECO:0000313" key="1">
    <source>
        <dbReference type="EnsemblPlants" id="OPUNC12G17130.2"/>
    </source>
</evidence>
<reference evidence="1" key="2">
    <citation type="submission" date="2018-05" db="EMBL/GenBank/DDBJ databases">
        <title>OpunRS2 (Oryza punctata Reference Sequence Version 2).</title>
        <authorList>
            <person name="Zhang J."/>
            <person name="Kudrna D."/>
            <person name="Lee S."/>
            <person name="Talag J."/>
            <person name="Welchert J."/>
            <person name="Wing R.A."/>
        </authorList>
    </citation>
    <scope>NUCLEOTIDE SEQUENCE [LARGE SCALE GENOMIC DNA]</scope>
</reference>
<dbReference type="Gramene" id="OPUNC12G17130.2">
    <property type="protein sequence ID" value="OPUNC12G17130.2"/>
    <property type="gene ID" value="OPUNC12G17130"/>
</dbReference>
<proteinExistence type="predicted"/>
<dbReference type="EnsemblPlants" id="OPUNC12G17130.2">
    <property type="protein sequence ID" value="OPUNC12G17130.2"/>
    <property type="gene ID" value="OPUNC12G17130"/>
</dbReference>
<keyword evidence="2" id="KW-1185">Reference proteome</keyword>
<organism evidence="1">
    <name type="scientific">Oryza punctata</name>
    <name type="common">Red rice</name>
    <dbReference type="NCBI Taxonomy" id="4537"/>
    <lineage>
        <taxon>Eukaryota</taxon>
        <taxon>Viridiplantae</taxon>
        <taxon>Streptophyta</taxon>
        <taxon>Embryophyta</taxon>
        <taxon>Tracheophyta</taxon>
        <taxon>Spermatophyta</taxon>
        <taxon>Magnoliopsida</taxon>
        <taxon>Liliopsida</taxon>
        <taxon>Poales</taxon>
        <taxon>Poaceae</taxon>
        <taxon>BOP clade</taxon>
        <taxon>Oryzoideae</taxon>
        <taxon>Oryzeae</taxon>
        <taxon>Oryzinae</taxon>
        <taxon>Oryza</taxon>
    </lineage>
</organism>
<dbReference type="Proteomes" id="UP000026962">
    <property type="component" value="Chromosome 12"/>
</dbReference>
<accession>A0A0E0MPN0</accession>
<reference evidence="1" key="1">
    <citation type="submission" date="2015-04" db="UniProtKB">
        <authorList>
            <consortium name="EnsemblPlants"/>
        </authorList>
    </citation>
    <scope>IDENTIFICATION</scope>
</reference>
<protein>
    <submittedName>
        <fullName evidence="1">Pyruvate dehydrogenase E1 component subunit beta</fullName>
    </submittedName>
</protein>
<name>A0A0E0MPN0_ORYPU</name>
<dbReference type="HOGENOM" id="CLU_148313_0_0_1"/>
<sequence>MPDLFSPAWWAWHSFQPSDCRSDGRRTSVQNPDVLLLLLHIHGHDAASGVARPLMITIHRPTVGSSSWRQEAVEDRAKISCRCRDIPAQLLLLLLMAMASNGHEGFTHEGEGQGKKTINLVSDHHGIIL</sequence>